<proteinExistence type="predicted"/>
<sequence length="793" mass="87264">MANIIVTKTVNTVEWSVDRTSYGRAMKAIKSLKKEWEKTNRAFTSNKSNPAAIYKRSAQEARLVAKRLHQTERAEQAKSTAHAIAMAKKEARAREQIAKVESARRKQAVARLTNRRTPEEQKEYNALKSKLKQMEKTGSGYGTNPEISAARQARLQQELAARKSSGSASGIVGDPNSRHDPSLVAAQNSAMERYHKSIPKEKTADEIKAEKDANKKKEREALRAERIKAAKQSTIANAAVRLRAKYGDDFRSKIKGYDDLEKRFMQSQTMRASNFRAELAAMETGLRKAKANTLSLDQGLKNLRSTLISVSAAYGAFNAAASVVKTGQFFQGMEATMLMVSDDSEEAAKRMQFVREQSYRLGLDLKTAAQGYTQMAISANGVLSKAQNDELFKGLSEYATALQVDPVKYQRGITAIQQMMGKGQIMAEELKSQLSEGIPGSLNVFLKATQEAFNDSSIDIAKLMDMMKNGELKASKILPLVAKYYAEAARKGGALTKAQQSNRVAMQRLQQTWMNFQNQIFESGFGEALTDTFNNLAKALDSNGELARNIGQITKGFVEGFMWVFYQIYNIFIDIDGILQRYIPIFRRNGDELGKAWEWTGMAIGALFFATSLGRVFTILSKIAGLSKSLKFLKTLGGGVATPTAPSKGPWGGGGSGKGSFPFFLNPYAAATVWGLDYAVSTDSEKDDKKRQLGNAYSYGSGDFMAVVGGMLTNWWSSLWAGHMQDKANYLQSHNLMPGGSTGQTVAPMVIPTEPVSGEITIKIDAGELRNMIDQQIETANMDNINLILAVPQ</sequence>
<keyword evidence="2" id="KW-0175">Coiled coil</keyword>
<evidence type="ECO:0000256" key="1">
    <source>
        <dbReference type="ARBA" id="ARBA00022465"/>
    </source>
</evidence>
<organism evidence="5 6">
    <name type="scientific">Escherichia phage Av-05</name>
    <dbReference type="NCBI Taxonomy" id="1527519"/>
    <lineage>
        <taxon>Viruses</taxon>
        <taxon>Duplodnaviria</taxon>
        <taxon>Heunggongvirae</taxon>
        <taxon>Uroviricota</taxon>
        <taxon>Caudoviricetes</taxon>
        <taxon>Vequintavirinae</taxon>
        <taxon>Avunavirus</taxon>
        <taxon>Avunavirus Av05</taxon>
    </lineage>
</organism>
<dbReference type="InterPro" id="IPR013491">
    <property type="entry name" value="Tape_meas_N"/>
</dbReference>
<dbReference type="KEGG" id="vg:22475431"/>
<dbReference type="Proteomes" id="UP000028961">
    <property type="component" value="Segment"/>
</dbReference>
<feature type="domain" description="Tape measure protein N-terminal" evidence="4">
    <location>
        <begin position="322"/>
        <end position="520"/>
    </location>
</feature>
<evidence type="ECO:0000256" key="3">
    <source>
        <dbReference type="SAM" id="MobiDB-lite"/>
    </source>
</evidence>
<dbReference type="RefSeq" id="YP_009111164.1">
    <property type="nucleotide sequence ID" value="NC_025830.1"/>
</dbReference>
<keyword evidence="1" id="KW-1188">Viral release from host cell</keyword>
<dbReference type="NCBIfam" id="TIGR02675">
    <property type="entry name" value="tape_meas_nterm"/>
    <property type="match status" value="1"/>
</dbReference>
<evidence type="ECO:0000313" key="5">
    <source>
        <dbReference type="EMBL" id="AII27633.1"/>
    </source>
</evidence>
<keyword evidence="1" id="KW-1245">Viral tail assembly</keyword>
<accession>A0A076G6U4</accession>
<evidence type="ECO:0000259" key="4">
    <source>
        <dbReference type="Pfam" id="PF20155"/>
    </source>
</evidence>
<evidence type="ECO:0000313" key="6">
    <source>
        <dbReference type="Proteomes" id="UP000028961"/>
    </source>
</evidence>
<dbReference type="GeneID" id="22475431"/>
<evidence type="ECO:0000256" key="2">
    <source>
        <dbReference type="SAM" id="Coils"/>
    </source>
</evidence>
<dbReference type="GO" id="GO:0098003">
    <property type="term" value="P:viral tail assembly"/>
    <property type="evidence" value="ECO:0007669"/>
    <property type="project" value="UniProtKB-KW"/>
</dbReference>
<feature type="coiled-coil region" evidence="2">
    <location>
        <begin position="86"/>
        <end position="137"/>
    </location>
</feature>
<keyword evidence="6" id="KW-1185">Reference proteome</keyword>
<protein>
    <submittedName>
        <fullName evidence="5">Putative tail tape measure protein</fullName>
    </submittedName>
</protein>
<gene>
    <name evidence="5" type="ORF">Av05_0090</name>
</gene>
<name>A0A076G6U4_9CAUD</name>
<dbReference type="OrthoDB" id="1913at10239"/>
<feature type="region of interest" description="Disordered" evidence="3">
    <location>
        <begin position="152"/>
        <end position="182"/>
    </location>
</feature>
<feature type="coiled-coil region" evidence="2">
    <location>
        <begin position="200"/>
        <end position="227"/>
    </location>
</feature>
<reference evidence="5 6" key="1">
    <citation type="journal article" date="2015" name="Genome Announc.">
        <title>Genomic Analysis of Broad-Host-Range Enterobacteriophage Av-05.</title>
        <authorList>
            <person name="Amarillas L."/>
            <person name="Lopez-Cuevas O."/>
            <person name="Leon-Felix J."/>
            <person name="Castro-Del Campo N."/>
            <person name="Gerba C.P."/>
            <person name="Chaidez C."/>
        </authorList>
    </citation>
    <scope>NUCLEOTIDE SEQUENCE [LARGE SCALE GENOMIC DNA]</scope>
</reference>
<dbReference type="EMBL" id="KM190144">
    <property type="protein sequence ID" value="AII27633.1"/>
    <property type="molecule type" value="Genomic_DNA"/>
</dbReference>
<dbReference type="Pfam" id="PF20155">
    <property type="entry name" value="TMP_3"/>
    <property type="match status" value="1"/>
</dbReference>